<evidence type="ECO:0000313" key="4">
    <source>
        <dbReference type="EMBL" id="KAL2042798.1"/>
    </source>
</evidence>
<protein>
    <recommendedName>
        <fullName evidence="6">Short-chain dehydrogenase</fullName>
    </recommendedName>
</protein>
<evidence type="ECO:0000256" key="1">
    <source>
        <dbReference type="ARBA" id="ARBA00006484"/>
    </source>
</evidence>
<dbReference type="SUPFAM" id="SSF51735">
    <property type="entry name" value="NAD(P)-binding Rossmann-fold domains"/>
    <property type="match status" value="1"/>
</dbReference>
<evidence type="ECO:0000256" key="2">
    <source>
        <dbReference type="ARBA" id="ARBA00022857"/>
    </source>
</evidence>
<gene>
    <name evidence="4" type="ORF">N7G274_004557</name>
</gene>
<keyword evidence="5" id="KW-1185">Reference proteome</keyword>
<evidence type="ECO:0000313" key="5">
    <source>
        <dbReference type="Proteomes" id="UP001590950"/>
    </source>
</evidence>
<organism evidence="4 5">
    <name type="scientific">Stereocaulon virgatum</name>
    <dbReference type="NCBI Taxonomy" id="373712"/>
    <lineage>
        <taxon>Eukaryota</taxon>
        <taxon>Fungi</taxon>
        <taxon>Dikarya</taxon>
        <taxon>Ascomycota</taxon>
        <taxon>Pezizomycotina</taxon>
        <taxon>Lecanoromycetes</taxon>
        <taxon>OSLEUM clade</taxon>
        <taxon>Lecanoromycetidae</taxon>
        <taxon>Lecanorales</taxon>
        <taxon>Lecanorineae</taxon>
        <taxon>Stereocaulaceae</taxon>
        <taxon>Stereocaulon</taxon>
    </lineage>
</organism>
<dbReference type="InterPro" id="IPR036291">
    <property type="entry name" value="NAD(P)-bd_dom_sf"/>
</dbReference>
<dbReference type="EMBL" id="JBEFKJ010000013">
    <property type="protein sequence ID" value="KAL2042798.1"/>
    <property type="molecule type" value="Genomic_DNA"/>
</dbReference>
<dbReference type="PANTHER" id="PTHR24320:SF282">
    <property type="entry name" value="WW DOMAIN-CONTAINING OXIDOREDUCTASE"/>
    <property type="match status" value="1"/>
</dbReference>
<dbReference type="InterPro" id="IPR002347">
    <property type="entry name" value="SDR_fam"/>
</dbReference>
<proteinExistence type="inferred from homology"/>
<dbReference type="Proteomes" id="UP001590950">
    <property type="component" value="Unassembled WGS sequence"/>
</dbReference>
<evidence type="ECO:0008006" key="6">
    <source>
        <dbReference type="Google" id="ProtNLM"/>
    </source>
</evidence>
<dbReference type="PANTHER" id="PTHR24320">
    <property type="entry name" value="RETINOL DEHYDROGENASE"/>
    <property type="match status" value="1"/>
</dbReference>
<evidence type="ECO:0000256" key="3">
    <source>
        <dbReference type="ARBA" id="ARBA00023002"/>
    </source>
</evidence>
<comment type="caution">
    <text evidence="4">The sequence shown here is derived from an EMBL/GenBank/DDBJ whole genome shotgun (WGS) entry which is preliminary data.</text>
</comment>
<reference evidence="4 5" key="1">
    <citation type="submission" date="2024-09" db="EMBL/GenBank/DDBJ databases">
        <title>Rethinking Asexuality: The Enigmatic Case of Functional Sexual Genes in Lepraria (Stereocaulaceae).</title>
        <authorList>
            <person name="Doellman M."/>
            <person name="Sun Y."/>
            <person name="Barcenas-Pena A."/>
            <person name="Lumbsch H.T."/>
            <person name="Grewe F."/>
        </authorList>
    </citation>
    <scope>NUCLEOTIDE SEQUENCE [LARGE SCALE GENOMIC DNA]</scope>
    <source>
        <strain evidence="4 5">Mercado 3170</strain>
    </source>
</reference>
<name>A0ABR4ACK0_9LECA</name>
<dbReference type="Gene3D" id="3.40.50.720">
    <property type="entry name" value="NAD(P)-binding Rossmann-like Domain"/>
    <property type="match status" value="1"/>
</dbReference>
<keyword evidence="2" id="KW-0521">NADP</keyword>
<sequence length="80" mass="8634">MPDNIASKFCTEDSSNLNGCVAIVTGGNSGIGYETTLPLAIRGARVYIAARSPERITKAIVELRLLRQVTLDPRALDMDL</sequence>
<dbReference type="Pfam" id="PF00106">
    <property type="entry name" value="adh_short"/>
    <property type="match status" value="1"/>
</dbReference>
<keyword evidence="3" id="KW-0560">Oxidoreductase</keyword>
<comment type="similarity">
    <text evidence="1">Belongs to the short-chain dehydrogenases/reductases (SDR) family.</text>
</comment>
<accession>A0ABR4ACK0</accession>